<reference evidence="1 2" key="1">
    <citation type="journal article" date="2016" name="Nat. Commun.">
        <title>Thousands of microbial genomes shed light on interconnected biogeochemical processes in an aquifer system.</title>
        <authorList>
            <person name="Anantharaman K."/>
            <person name="Brown C.T."/>
            <person name="Hug L.A."/>
            <person name="Sharon I."/>
            <person name="Castelle C.J."/>
            <person name="Probst A.J."/>
            <person name="Thomas B.C."/>
            <person name="Singh A."/>
            <person name="Wilkins M.J."/>
            <person name="Karaoz U."/>
            <person name="Brodie E.L."/>
            <person name="Williams K.H."/>
            <person name="Hubbard S.S."/>
            <person name="Banfield J.F."/>
        </authorList>
    </citation>
    <scope>NUCLEOTIDE SEQUENCE [LARGE SCALE GENOMIC DNA]</scope>
</reference>
<accession>A0A1F7Y3R0</accession>
<comment type="caution">
    <text evidence="1">The sequence shown here is derived from an EMBL/GenBank/DDBJ whole genome shotgun (WGS) entry which is preliminary data.</text>
</comment>
<dbReference type="Pfam" id="PF14063">
    <property type="entry name" value="DUF4254"/>
    <property type="match status" value="1"/>
</dbReference>
<dbReference type="AlphaFoldDB" id="A0A1F7Y3R0"/>
<sequence>MTTELIGDLIDKLSIVNIKIWDATQKAHIASEQDDQQKAHDLFEKVEAMNIQRKEYIAAINAWFTDKKNKILLKNFTP</sequence>
<gene>
    <name evidence="1" type="ORF">A2714_03180</name>
</gene>
<evidence type="ECO:0000313" key="2">
    <source>
        <dbReference type="Proteomes" id="UP000178419"/>
    </source>
</evidence>
<dbReference type="Proteomes" id="UP000178419">
    <property type="component" value="Unassembled WGS sequence"/>
</dbReference>
<dbReference type="EMBL" id="MGGE01000023">
    <property type="protein sequence ID" value="OGM21185.1"/>
    <property type="molecule type" value="Genomic_DNA"/>
</dbReference>
<dbReference type="InterPro" id="IPR025350">
    <property type="entry name" value="DUF4254"/>
</dbReference>
<proteinExistence type="predicted"/>
<name>A0A1F7Y3R0_9BACT</name>
<organism evidence="1 2">
    <name type="scientific">Candidatus Woesebacteria bacterium RIFCSPHIGHO2_01_FULL_38_9</name>
    <dbReference type="NCBI Taxonomy" id="1802492"/>
    <lineage>
        <taxon>Bacteria</taxon>
        <taxon>Candidatus Woeseibacteriota</taxon>
    </lineage>
</organism>
<evidence type="ECO:0000313" key="1">
    <source>
        <dbReference type="EMBL" id="OGM21185.1"/>
    </source>
</evidence>
<protein>
    <submittedName>
        <fullName evidence="1">Uncharacterized protein</fullName>
    </submittedName>
</protein>